<organism evidence="1 2">
    <name type="scientific">Paraphoma chrysanthemicola</name>
    <dbReference type="NCBI Taxonomy" id="798071"/>
    <lineage>
        <taxon>Eukaryota</taxon>
        <taxon>Fungi</taxon>
        <taxon>Dikarya</taxon>
        <taxon>Ascomycota</taxon>
        <taxon>Pezizomycotina</taxon>
        <taxon>Dothideomycetes</taxon>
        <taxon>Pleosporomycetidae</taxon>
        <taxon>Pleosporales</taxon>
        <taxon>Pleosporineae</taxon>
        <taxon>Phaeosphaeriaceae</taxon>
        <taxon>Paraphoma</taxon>
    </lineage>
</organism>
<keyword evidence="2" id="KW-1185">Reference proteome</keyword>
<dbReference type="AlphaFoldDB" id="A0A8K0R644"/>
<accession>A0A8K0R644</accession>
<dbReference type="EMBL" id="JAGMVJ010000008">
    <property type="protein sequence ID" value="KAH7088501.1"/>
    <property type="molecule type" value="Genomic_DNA"/>
</dbReference>
<gene>
    <name evidence="1" type="ORF">FB567DRAFT_340263</name>
</gene>
<sequence>MAQLRQPAVSCSCLSASASYARLPLIHWRSRFGRMRGWSNCYPCVISWERPSAKGVLSTPATRRLPFRARVGGKPERKSGRDTNWEDAARARGHHVAQRCFSGTIELDLGYRVTFGGKLIHMPGTRAVPRPQIKKLGHPREPQSAVLFATLAQTRPLTPRSTDTSGQDAHLAFTIDTQIFSHHHSWALLPPPRPLLFSPPPSLLWLDPRSHIAHRPQD</sequence>
<comment type="caution">
    <text evidence="1">The sequence shown here is derived from an EMBL/GenBank/DDBJ whole genome shotgun (WGS) entry which is preliminary data.</text>
</comment>
<protein>
    <submittedName>
        <fullName evidence="1">Uncharacterized protein</fullName>
    </submittedName>
</protein>
<dbReference type="Proteomes" id="UP000813461">
    <property type="component" value="Unassembled WGS sequence"/>
</dbReference>
<proteinExistence type="predicted"/>
<name>A0A8K0R644_9PLEO</name>
<evidence type="ECO:0000313" key="2">
    <source>
        <dbReference type="Proteomes" id="UP000813461"/>
    </source>
</evidence>
<reference evidence="1" key="1">
    <citation type="journal article" date="2021" name="Nat. Commun.">
        <title>Genetic determinants of endophytism in the Arabidopsis root mycobiome.</title>
        <authorList>
            <person name="Mesny F."/>
            <person name="Miyauchi S."/>
            <person name="Thiergart T."/>
            <person name="Pickel B."/>
            <person name="Atanasova L."/>
            <person name="Karlsson M."/>
            <person name="Huettel B."/>
            <person name="Barry K.W."/>
            <person name="Haridas S."/>
            <person name="Chen C."/>
            <person name="Bauer D."/>
            <person name="Andreopoulos W."/>
            <person name="Pangilinan J."/>
            <person name="LaButti K."/>
            <person name="Riley R."/>
            <person name="Lipzen A."/>
            <person name="Clum A."/>
            <person name="Drula E."/>
            <person name="Henrissat B."/>
            <person name="Kohler A."/>
            <person name="Grigoriev I.V."/>
            <person name="Martin F.M."/>
            <person name="Hacquard S."/>
        </authorList>
    </citation>
    <scope>NUCLEOTIDE SEQUENCE</scope>
    <source>
        <strain evidence="1">MPI-SDFR-AT-0120</strain>
    </source>
</reference>
<evidence type="ECO:0000313" key="1">
    <source>
        <dbReference type="EMBL" id="KAH7088501.1"/>
    </source>
</evidence>